<sequence length="65" mass="6763" precursor="true">MTGFPASRLLACSAGAVLLLYGAGAAQNPAVDGQWSIKHDWSDQIDDPATNNDPDQEIAHGALLS</sequence>
<dbReference type="Proteomes" id="UP000316921">
    <property type="component" value="Chromosome"/>
</dbReference>
<feature type="chain" id="PRO_5021908925" evidence="2">
    <location>
        <begin position="26"/>
        <end position="65"/>
    </location>
</feature>
<keyword evidence="2" id="KW-0732">Signal</keyword>
<evidence type="ECO:0000313" key="3">
    <source>
        <dbReference type="EMBL" id="QDU67359.1"/>
    </source>
</evidence>
<keyword evidence="4" id="KW-1185">Reference proteome</keyword>
<evidence type="ECO:0000256" key="2">
    <source>
        <dbReference type="SAM" id="SignalP"/>
    </source>
</evidence>
<reference evidence="3 4" key="1">
    <citation type="submission" date="2019-02" db="EMBL/GenBank/DDBJ databases">
        <title>Deep-cultivation of Planctomycetes and their phenomic and genomic characterization uncovers novel biology.</title>
        <authorList>
            <person name="Wiegand S."/>
            <person name="Jogler M."/>
            <person name="Boedeker C."/>
            <person name="Pinto D."/>
            <person name="Vollmers J."/>
            <person name="Rivas-Marin E."/>
            <person name="Kohn T."/>
            <person name="Peeters S.H."/>
            <person name="Heuer A."/>
            <person name="Rast P."/>
            <person name="Oberbeckmann S."/>
            <person name="Bunk B."/>
            <person name="Jeske O."/>
            <person name="Meyerdierks A."/>
            <person name="Storesund J.E."/>
            <person name="Kallscheuer N."/>
            <person name="Luecker S."/>
            <person name="Lage O.M."/>
            <person name="Pohl T."/>
            <person name="Merkel B.J."/>
            <person name="Hornburger P."/>
            <person name="Mueller R.-W."/>
            <person name="Bruemmer F."/>
            <person name="Labrenz M."/>
            <person name="Spormann A.M."/>
            <person name="Op den Camp H."/>
            <person name="Overmann J."/>
            <person name="Amann R."/>
            <person name="Jetten M.S.M."/>
            <person name="Mascher T."/>
            <person name="Medema M.H."/>
            <person name="Devos D.P."/>
            <person name="Kaster A.-K."/>
            <person name="Ovreas L."/>
            <person name="Rohde M."/>
            <person name="Galperin M.Y."/>
            <person name="Jogler C."/>
        </authorList>
    </citation>
    <scope>NUCLEOTIDE SEQUENCE [LARGE SCALE GENOMIC DNA]</scope>
    <source>
        <strain evidence="3 4">Pla133</strain>
    </source>
</reference>
<name>A0A518BK55_9BACT</name>
<organism evidence="3 4">
    <name type="scientific">Engelhardtia mirabilis</name>
    <dbReference type="NCBI Taxonomy" id="2528011"/>
    <lineage>
        <taxon>Bacteria</taxon>
        <taxon>Pseudomonadati</taxon>
        <taxon>Planctomycetota</taxon>
        <taxon>Planctomycetia</taxon>
        <taxon>Planctomycetia incertae sedis</taxon>
        <taxon>Engelhardtia</taxon>
    </lineage>
</organism>
<accession>A0A518BK55</accession>
<proteinExistence type="predicted"/>
<evidence type="ECO:0000256" key="1">
    <source>
        <dbReference type="SAM" id="MobiDB-lite"/>
    </source>
</evidence>
<evidence type="ECO:0000313" key="4">
    <source>
        <dbReference type="Proteomes" id="UP000316921"/>
    </source>
</evidence>
<feature type="region of interest" description="Disordered" evidence="1">
    <location>
        <begin position="41"/>
        <end position="65"/>
    </location>
</feature>
<dbReference type="EMBL" id="CP036287">
    <property type="protein sequence ID" value="QDU67359.1"/>
    <property type="molecule type" value="Genomic_DNA"/>
</dbReference>
<protein>
    <submittedName>
        <fullName evidence="3">Uncharacterized protein</fullName>
    </submittedName>
</protein>
<dbReference type="KEGG" id="pbap:Pla133_24410"/>
<feature type="signal peptide" evidence="2">
    <location>
        <begin position="1"/>
        <end position="25"/>
    </location>
</feature>
<gene>
    <name evidence="3" type="ORF">Pla133_24410</name>
</gene>
<dbReference type="AlphaFoldDB" id="A0A518BK55"/>